<accession>A0A1A8HXC0</accession>
<reference evidence="1" key="2">
    <citation type="submission" date="2016-06" db="EMBL/GenBank/DDBJ databases">
        <title>The genome of a short-lived fish provides insights into sex chromosome evolution and the genetic control of aging.</title>
        <authorList>
            <person name="Reichwald K."/>
            <person name="Felder M."/>
            <person name="Petzold A."/>
            <person name="Koch P."/>
            <person name="Groth M."/>
            <person name="Platzer M."/>
        </authorList>
    </citation>
    <scope>NUCLEOTIDE SEQUENCE</scope>
    <source>
        <tissue evidence="1">Brain</tissue>
    </source>
</reference>
<sequence>PHATPASSITLFLQMCSGVFWIRARLHIHF</sequence>
<feature type="non-terminal residue" evidence="1">
    <location>
        <position position="30"/>
    </location>
</feature>
<feature type="non-terminal residue" evidence="1">
    <location>
        <position position="1"/>
    </location>
</feature>
<proteinExistence type="predicted"/>
<protein>
    <submittedName>
        <fullName evidence="1">Resistance to inhibitors of cholinesterase 8 homolog A</fullName>
    </submittedName>
</protein>
<name>A0A1A8HXC0_NOTKU</name>
<evidence type="ECO:0000313" key="1">
    <source>
        <dbReference type="EMBL" id="SBQ90090.1"/>
    </source>
</evidence>
<organism evidence="1">
    <name type="scientific">Nothobranchius kuhntae</name>
    <name type="common">Beira killifish</name>
    <dbReference type="NCBI Taxonomy" id="321403"/>
    <lineage>
        <taxon>Eukaryota</taxon>
        <taxon>Metazoa</taxon>
        <taxon>Chordata</taxon>
        <taxon>Craniata</taxon>
        <taxon>Vertebrata</taxon>
        <taxon>Euteleostomi</taxon>
        <taxon>Actinopterygii</taxon>
        <taxon>Neopterygii</taxon>
        <taxon>Teleostei</taxon>
        <taxon>Neoteleostei</taxon>
        <taxon>Acanthomorphata</taxon>
        <taxon>Ovalentaria</taxon>
        <taxon>Atherinomorphae</taxon>
        <taxon>Cyprinodontiformes</taxon>
        <taxon>Nothobranchiidae</taxon>
        <taxon>Nothobranchius</taxon>
    </lineage>
</organism>
<gene>
    <name evidence="1" type="primary">RIC8A</name>
</gene>
<dbReference type="EMBL" id="HAED01004064">
    <property type="protein sequence ID" value="SBQ90090.1"/>
    <property type="molecule type" value="Transcribed_RNA"/>
</dbReference>
<dbReference type="AlphaFoldDB" id="A0A1A8HXC0"/>
<reference evidence="1" key="1">
    <citation type="submission" date="2016-05" db="EMBL/GenBank/DDBJ databases">
        <authorList>
            <person name="Lavstsen T."/>
            <person name="Jespersen J.S."/>
        </authorList>
    </citation>
    <scope>NUCLEOTIDE SEQUENCE</scope>
    <source>
        <tissue evidence="1">Brain</tissue>
    </source>
</reference>